<dbReference type="OrthoDB" id="9779730at2"/>
<protein>
    <submittedName>
        <fullName evidence="4">Carbohydrate kinase family protein</fullName>
    </submittedName>
</protein>
<dbReference type="InterPro" id="IPR002173">
    <property type="entry name" value="Carboh/pur_kinase_PfkB_CS"/>
</dbReference>
<dbReference type="PROSITE" id="PS00583">
    <property type="entry name" value="PFKB_KINASES_1"/>
    <property type="match status" value="1"/>
</dbReference>
<name>A0A4P8L4H2_9BACT</name>
<dbReference type="PANTHER" id="PTHR10584">
    <property type="entry name" value="SUGAR KINASE"/>
    <property type="match status" value="1"/>
</dbReference>
<dbReference type="GO" id="GO:0016301">
    <property type="term" value="F:kinase activity"/>
    <property type="evidence" value="ECO:0007669"/>
    <property type="project" value="UniProtKB-KW"/>
</dbReference>
<reference evidence="4 5" key="1">
    <citation type="submission" date="2019-05" db="EMBL/GenBank/DDBJ databases">
        <title>The Complete Genome Sequence of the n-alkane-degrading Desulfoglaeba alkanexedens ALDC reveals multiple alkylsuccinate synthase gene clusters.</title>
        <authorList>
            <person name="Callaghan A.V."/>
            <person name="Davidova I.A."/>
            <person name="Duncan K.E."/>
            <person name="Morris B."/>
            <person name="McInerney M.J."/>
        </authorList>
    </citation>
    <scope>NUCLEOTIDE SEQUENCE [LARGE SCALE GENOMIC DNA]</scope>
    <source>
        <strain evidence="4 5">ALDC</strain>
    </source>
</reference>
<feature type="domain" description="Carbohydrate kinase PfkB" evidence="3">
    <location>
        <begin position="40"/>
        <end position="291"/>
    </location>
</feature>
<accession>A0A4P8L4H2</accession>
<dbReference type="CDD" id="cd01942">
    <property type="entry name" value="ribokinase_group_A"/>
    <property type="match status" value="1"/>
</dbReference>
<evidence type="ECO:0000256" key="1">
    <source>
        <dbReference type="ARBA" id="ARBA00022679"/>
    </source>
</evidence>
<dbReference type="InterPro" id="IPR029056">
    <property type="entry name" value="Ribokinase-like"/>
</dbReference>
<dbReference type="KEGG" id="dax:FDQ92_11455"/>
<dbReference type="InterPro" id="IPR011611">
    <property type="entry name" value="PfkB_dom"/>
</dbReference>
<gene>
    <name evidence="4" type="ORF">FDQ92_11455</name>
</gene>
<dbReference type="PROSITE" id="PS00584">
    <property type="entry name" value="PFKB_KINASES_2"/>
    <property type="match status" value="1"/>
</dbReference>
<keyword evidence="2 4" id="KW-0418">Kinase</keyword>
<proteinExistence type="predicted"/>
<evidence type="ECO:0000313" key="5">
    <source>
        <dbReference type="Proteomes" id="UP000298602"/>
    </source>
</evidence>
<keyword evidence="1" id="KW-0808">Transferase</keyword>
<sequence>MDLFVSGSLAYDRIMDFPGHFADHILPDKIHVLNVCFNINGVVEKFGGTAGNIAYTLSLLGERPRIVAAAGSDFDRYERWLVENGLSCSHVRKIDDVPTAGAYITTDLADNQITAFNPGAMLYPAELPDWNAPSDDVLIHIGPGNKQDMTAFAEKARRTGASFIFDPGQSLNIWTGEELRDVVRGALCFISNDYELTHFLKMTGWKIQQLFEHVRLVITTHGPEGSVLNVRGDKTLVPASKVKDVVDPTGAGDAYRAGLLKGLVNRFDWLTCCQMGSVAATYAVECHGTQEHRFDWGGFLARYESNFGPLSPDLLPEAPTGREASARGAA</sequence>
<dbReference type="Proteomes" id="UP000298602">
    <property type="component" value="Chromosome"/>
</dbReference>
<dbReference type="Gene3D" id="3.40.1190.20">
    <property type="match status" value="1"/>
</dbReference>
<organism evidence="4 5">
    <name type="scientific">Desulfoglaeba alkanexedens ALDC</name>
    <dbReference type="NCBI Taxonomy" id="980445"/>
    <lineage>
        <taxon>Bacteria</taxon>
        <taxon>Pseudomonadati</taxon>
        <taxon>Thermodesulfobacteriota</taxon>
        <taxon>Syntrophobacteria</taxon>
        <taxon>Syntrophobacterales</taxon>
        <taxon>Syntrophobacteraceae</taxon>
        <taxon>Desulfoglaeba</taxon>
    </lineage>
</organism>
<evidence type="ECO:0000256" key="2">
    <source>
        <dbReference type="ARBA" id="ARBA00022777"/>
    </source>
</evidence>
<dbReference type="SUPFAM" id="SSF53613">
    <property type="entry name" value="Ribokinase-like"/>
    <property type="match status" value="1"/>
</dbReference>
<dbReference type="AlphaFoldDB" id="A0A4P8L4H2"/>
<evidence type="ECO:0000313" key="4">
    <source>
        <dbReference type="EMBL" id="QCQ22734.1"/>
    </source>
</evidence>
<dbReference type="RefSeq" id="WP_137425018.1">
    <property type="nucleotide sequence ID" value="NZ_CP040098.1"/>
</dbReference>
<reference evidence="4 5" key="2">
    <citation type="submission" date="2019-05" db="EMBL/GenBank/DDBJ databases">
        <authorList>
            <person name="Suflita J.M."/>
            <person name="Marks C.R."/>
        </authorList>
    </citation>
    <scope>NUCLEOTIDE SEQUENCE [LARGE SCALE GENOMIC DNA]</scope>
    <source>
        <strain evidence="4 5">ALDC</strain>
    </source>
</reference>
<dbReference type="Pfam" id="PF00294">
    <property type="entry name" value="PfkB"/>
    <property type="match status" value="1"/>
</dbReference>
<dbReference type="EMBL" id="CP040098">
    <property type="protein sequence ID" value="QCQ22734.1"/>
    <property type="molecule type" value="Genomic_DNA"/>
</dbReference>
<keyword evidence="5" id="KW-1185">Reference proteome</keyword>
<dbReference type="PANTHER" id="PTHR10584:SF166">
    <property type="entry name" value="RIBOKINASE"/>
    <property type="match status" value="1"/>
</dbReference>
<evidence type="ECO:0000259" key="3">
    <source>
        <dbReference type="Pfam" id="PF00294"/>
    </source>
</evidence>